<dbReference type="SUPFAM" id="SSF46785">
    <property type="entry name" value="Winged helix' DNA-binding domain"/>
    <property type="match status" value="1"/>
</dbReference>
<keyword evidence="3" id="KW-0238">DNA-binding</keyword>
<name>A0A7C9P4V5_9PROT</name>
<evidence type="ECO:0000313" key="6">
    <source>
        <dbReference type="EMBL" id="NDP47029.1"/>
    </source>
</evidence>
<dbReference type="InterPro" id="IPR036390">
    <property type="entry name" value="WH_DNA-bd_sf"/>
</dbReference>
<evidence type="ECO:0000256" key="4">
    <source>
        <dbReference type="ARBA" id="ARBA00023163"/>
    </source>
</evidence>
<organism evidence="6 7">
    <name type="scientific">Sulfuriferula multivorans</name>
    <dbReference type="NCBI Taxonomy" id="1559896"/>
    <lineage>
        <taxon>Bacteria</taxon>
        <taxon>Pseudomonadati</taxon>
        <taxon>Pseudomonadota</taxon>
        <taxon>Betaproteobacteria</taxon>
        <taxon>Nitrosomonadales</taxon>
        <taxon>Sulfuricellaceae</taxon>
        <taxon>Sulfuriferula</taxon>
    </lineage>
</organism>
<proteinExistence type="inferred from homology"/>
<dbReference type="InterPro" id="IPR005119">
    <property type="entry name" value="LysR_subst-bd"/>
</dbReference>
<dbReference type="SUPFAM" id="SSF53850">
    <property type="entry name" value="Periplasmic binding protein-like II"/>
    <property type="match status" value="1"/>
</dbReference>
<dbReference type="InterPro" id="IPR058163">
    <property type="entry name" value="LysR-type_TF_proteobact-type"/>
</dbReference>
<dbReference type="FunFam" id="1.10.10.10:FF:000001">
    <property type="entry name" value="LysR family transcriptional regulator"/>
    <property type="match status" value="1"/>
</dbReference>
<dbReference type="InterPro" id="IPR036388">
    <property type="entry name" value="WH-like_DNA-bd_sf"/>
</dbReference>
<dbReference type="GO" id="GO:0003700">
    <property type="term" value="F:DNA-binding transcription factor activity"/>
    <property type="evidence" value="ECO:0007669"/>
    <property type="project" value="InterPro"/>
</dbReference>
<evidence type="ECO:0000256" key="3">
    <source>
        <dbReference type="ARBA" id="ARBA00023125"/>
    </source>
</evidence>
<reference evidence="6 7" key="1">
    <citation type="submission" date="2019-09" db="EMBL/GenBank/DDBJ databases">
        <title>H2 Metabolism Revealed by Metagenomic Analysis in Subglacial Sediment of East Antarctica.</title>
        <authorList>
            <person name="Yang Z."/>
            <person name="Zhang Y."/>
            <person name="Lv Y."/>
            <person name="Yan W."/>
            <person name="Xiao X."/>
            <person name="Sun B."/>
            <person name="Ma H."/>
        </authorList>
    </citation>
    <scope>NUCLEOTIDE SEQUENCE [LARGE SCALE GENOMIC DNA]</scope>
    <source>
        <strain evidence="6">Bin2_2</strain>
    </source>
</reference>
<dbReference type="CDD" id="cd08471">
    <property type="entry name" value="PBP2_CrgA_like_2"/>
    <property type="match status" value="1"/>
</dbReference>
<sequence length="296" mass="32327">MDKLKAMHTVLSIADEGSLTAAAAALGSSPPAVVRTLAALEAHLGIRLFNRTTRRISLTEEGRHYIASCRQLLAAVADAESALTTGAVEPSGQLTVTAPVLFGQMYVAPAVTRFVQKFGKVRVNLLLLDRVVNLLEEHIDVGIRIGELEDSSLVAQPLGSVRRMVVASPDYLGKHEIPSHPRDLLKANCVRFSGGAGPWWTFHEDGKQFTVPVTGNLEFNHVAPAAEACLAGLGFGMFISYQVAQHIEHNRLHTVLESFEPPPRPIHVVYPHARLLPARTKVFIEWIKQELKGVHP</sequence>
<dbReference type="Gene3D" id="3.40.190.290">
    <property type="match status" value="1"/>
</dbReference>
<dbReference type="GO" id="GO:0003677">
    <property type="term" value="F:DNA binding"/>
    <property type="evidence" value="ECO:0007669"/>
    <property type="project" value="UniProtKB-KW"/>
</dbReference>
<evidence type="ECO:0000256" key="2">
    <source>
        <dbReference type="ARBA" id="ARBA00023015"/>
    </source>
</evidence>
<dbReference type="AlphaFoldDB" id="A0A7C9P4V5"/>
<evidence type="ECO:0000259" key="5">
    <source>
        <dbReference type="PROSITE" id="PS50931"/>
    </source>
</evidence>
<keyword evidence="4" id="KW-0804">Transcription</keyword>
<keyword evidence="2" id="KW-0805">Transcription regulation</keyword>
<accession>A0A7C9P4V5</accession>
<evidence type="ECO:0000313" key="7">
    <source>
        <dbReference type="Proteomes" id="UP000483432"/>
    </source>
</evidence>
<evidence type="ECO:0000256" key="1">
    <source>
        <dbReference type="ARBA" id="ARBA00009437"/>
    </source>
</evidence>
<dbReference type="PROSITE" id="PS50931">
    <property type="entry name" value="HTH_LYSR"/>
    <property type="match status" value="1"/>
</dbReference>
<dbReference type="PANTHER" id="PTHR30537:SF5">
    <property type="entry name" value="HTH-TYPE TRANSCRIPTIONAL ACTIVATOR TTDR-RELATED"/>
    <property type="match status" value="1"/>
</dbReference>
<dbReference type="Proteomes" id="UP000483432">
    <property type="component" value="Unassembled WGS sequence"/>
</dbReference>
<dbReference type="Pfam" id="PF00126">
    <property type="entry name" value="HTH_1"/>
    <property type="match status" value="1"/>
</dbReference>
<feature type="domain" description="HTH lysR-type" evidence="5">
    <location>
        <begin position="1"/>
        <end position="59"/>
    </location>
</feature>
<dbReference type="Gene3D" id="1.10.10.10">
    <property type="entry name" value="Winged helix-like DNA-binding domain superfamily/Winged helix DNA-binding domain"/>
    <property type="match status" value="1"/>
</dbReference>
<comment type="caution">
    <text evidence="6">The sequence shown here is derived from an EMBL/GenBank/DDBJ whole genome shotgun (WGS) entry which is preliminary data.</text>
</comment>
<protein>
    <submittedName>
        <fullName evidence="6">LysR family transcriptional regulator</fullName>
    </submittedName>
</protein>
<dbReference type="EMBL" id="JAAFGW010000009">
    <property type="protein sequence ID" value="NDP47029.1"/>
    <property type="molecule type" value="Genomic_DNA"/>
</dbReference>
<dbReference type="Pfam" id="PF03466">
    <property type="entry name" value="LysR_substrate"/>
    <property type="match status" value="1"/>
</dbReference>
<dbReference type="InterPro" id="IPR000847">
    <property type="entry name" value="LysR_HTH_N"/>
</dbReference>
<dbReference type="PANTHER" id="PTHR30537">
    <property type="entry name" value="HTH-TYPE TRANSCRIPTIONAL REGULATOR"/>
    <property type="match status" value="1"/>
</dbReference>
<comment type="similarity">
    <text evidence="1">Belongs to the LysR transcriptional regulatory family.</text>
</comment>
<gene>
    <name evidence="6" type="ORF">GZ085_01305</name>
</gene>